<dbReference type="AlphaFoldDB" id="A0A914P023"/>
<evidence type="ECO:0000256" key="1">
    <source>
        <dbReference type="SAM" id="MobiDB-lite"/>
    </source>
</evidence>
<keyword evidence="2" id="KW-1185">Reference proteome</keyword>
<accession>A0A914P023</accession>
<dbReference type="WBParaSite" id="PDA_v2.g11082.t1">
    <property type="protein sequence ID" value="PDA_v2.g11082.t1"/>
    <property type="gene ID" value="PDA_v2.g11082"/>
</dbReference>
<feature type="compositionally biased region" description="Basic and acidic residues" evidence="1">
    <location>
        <begin position="39"/>
        <end position="50"/>
    </location>
</feature>
<dbReference type="Proteomes" id="UP000887578">
    <property type="component" value="Unplaced"/>
</dbReference>
<name>A0A914P023_9BILA</name>
<feature type="compositionally biased region" description="Basic and acidic residues" evidence="1">
    <location>
        <begin position="13"/>
        <end position="25"/>
    </location>
</feature>
<protein>
    <submittedName>
        <fullName evidence="3">Uncharacterized protein</fullName>
    </submittedName>
</protein>
<feature type="region of interest" description="Disordered" evidence="1">
    <location>
        <begin position="1"/>
        <end position="70"/>
    </location>
</feature>
<reference evidence="3" key="1">
    <citation type="submission" date="2022-11" db="UniProtKB">
        <authorList>
            <consortium name="WormBaseParasite"/>
        </authorList>
    </citation>
    <scope>IDENTIFICATION</scope>
</reference>
<sequence>MNTTIVPNANGDEFIHLENTEEQKIVNHKPRSRGQSLTEPEKKHDFKEDGGPTNLINHLTKDAPVLQPSK</sequence>
<proteinExistence type="predicted"/>
<evidence type="ECO:0000313" key="3">
    <source>
        <dbReference type="WBParaSite" id="PDA_v2.g11082.t1"/>
    </source>
</evidence>
<evidence type="ECO:0000313" key="2">
    <source>
        <dbReference type="Proteomes" id="UP000887578"/>
    </source>
</evidence>
<organism evidence="2 3">
    <name type="scientific">Panagrolaimus davidi</name>
    <dbReference type="NCBI Taxonomy" id="227884"/>
    <lineage>
        <taxon>Eukaryota</taxon>
        <taxon>Metazoa</taxon>
        <taxon>Ecdysozoa</taxon>
        <taxon>Nematoda</taxon>
        <taxon>Chromadorea</taxon>
        <taxon>Rhabditida</taxon>
        <taxon>Tylenchina</taxon>
        <taxon>Panagrolaimomorpha</taxon>
        <taxon>Panagrolaimoidea</taxon>
        <taxon>Panagrolaimidae</taxon>
        <taxon>Panagrolaimus</taxon>
    </lineage>
</organism>